<evidence type="ECO:0000313" key="7">
    <source>
        <dbReference type="Proteomes" id="UP000076577"/>
    </source>
</evidence>
<organism evidence="6 7">
    <name type="scientific">Pseudovibrio axinellae</name>
    <dbReference type="NCBI Taxonomy" id="989403"/>
    <lineage>
        <taxon>Bacteria</taxon>
        <taxon>Pseudomonadati</taxon>
        <taxon>Pseudomonadota</taxon>
        <taxon>Alphaproteobacteria</taxon>
        <taxon>Hyphomicrobiales</taxon>
        <taxon>Stappiaceae</taxon>
        <taxon>Pseudovibrio</taxon>
    </lineage>
</organism>
<dbReference type="STRING" id="989403.SAMN05421798_101242"/>
<keyword evidence="7" id="KW-1185">Reference proteome</keyword>
<dbReference type="GO" id="GO:0000160">
    <property type="term" value="P:phosphorelay signal transduction system"/>
    <property type="evidence" value="ECO:0007669"/>
    <property type="project" value="InterPro"/>
</dbReference>
<sequence length="174" mass="19344">MLQSDSLLSGYSVLIVDDNNYMRSILRTMVSGFGVRSIYEAADGADAIAILLDRRPDIVLCDWIMHPIDGNDFLRILRRDEDSEVAKTPVVVITADSRRSVVLAARNAGVNYFLAKPVAPAVLYDRLRAIVMQGDEPIQARDMAQLPMGTRLQQHLDVMAKAKDSGKVRKKNTD</sequence>
<evidence type="ECO:0000256" key="1">
    <source>
        <dbReference type="ARBA" id="ARBA00022553"/>
    </source>
</evidence>
<evidence type="ECO:0000259" key="5">
    <source>
        <dbReference type="PROSITE" id="PS50110"/>
    </source>
</evidence>
<evidence type="ECO:0000256" key="4">
    <source>
        <dbReference type="PROSITE-ProRule" id="PRU00169"/>
    </source>
</evidence>
<protein>
    <submittedName>
        <fullName evidence="6">Chemotaxis protein CheY</fullName>
    </submittedName>
</protein>
<keyword evidence="3" id="KW-0804">Transcription</keyword>
<dbReference type="PANTHER" id="PTHR44591:SF3">
    <property type="entry name" value="RESPONSE REGULATORY DOMAIN-CONTAINING PROTEIN"/>
    <property type="match status" value="1"/>
</dbReference>
<dbReference type="InterPro" id="IPR001789">
    <property type="entry name" value="Sig_transdc_resp-reg_receiver"/>
</dbReference>
<keyword evidence="1 4" id="KW-0597">Phosphoprotein</keyword>
<dbReference type="RefSeq" id="WP_208979209.1">
    <property type="nucleotide sequence ID" value="NZ_FOFM01000001.1"/>
</dbReference>
<dbReference type="EMBL" id="LMCB01000029">
    <property type="protein sequence ID" value="KZL17790.1"/>
    <property type="molecule type" value="Genomic_DNA"/>
</dbReference>
<dbReference type="AlphaFoldDB" id="A0A165XKD8"/>
<dbReference type="Gene3D" id="3.40.50.2300">
    <property type="match status" value="1"/>
</dbReference>
<dbReference type="PANTHER" id="PTHR44591">
    <property type="entry name" value="STRESS RESPONSE REGULATOR PROTEIN 1"/>
    <property type="match status" value="1"/>
</dbReference>
<dbReference type="PATRIC" id="fig|989403.3.peg.3118"/>
<dbReference type="InterPro" id="IPR011006">
    <property type="entry name" value="CheY-like_superfamily"/>
</dbReference>
<dbReference type="PROSITE" id="PS50110">
    <property type="entry name" value="RESPONSE_REGULATORY"/>
    <property type="match status" value="1"/>
</dbReference>
<dbReference type="SMART" id="SM00448">
    <property type="entry name" value="REC"/>
    <property type="match status" value="1"/>
</dbReference>
<comment type="caution">
    <text evidence="6">The sequence shown here is derived from an EMBL/GenBank/DDBJ whole genome shotgun (WGS) entry which is preliminary data.</text>
</comment>
<gene>
    <name evidence="6" type="primary">cheY_3</name>
    <name evidence="6" type="ORF">PsAD2_02908</name>
</gene>
<evidence type="ECO:0000313" key="6">
    <source>
        <dbReference type="EMBL" id="KZL17790.1"/>
    </source>
</evidence>
<feature type="modified residue" description="4-aspartylphosphate" evidence="4">
    <location>
        <position position="62"/>
    </location>
</feature>
<evidence type="ECO:0000256" key="2">
    <source>
        <dbReference type="ARBA" id="ARBA00023015"/>
    </source>
</evidence>
<reference evidence="6 7" key="1">
    <citation type="journal article" date="2016" name="Front. Microbiol.">
        <title>Comparative Genomic Analysis Reveals a Diverse Repertoire of Genes Involved in Prokaryote-Eukaryote Interactions within the Pseudovibrio Genus.</title>
        <authorList>
            <person name="Romano S."/>
            <person name="Fernandez-Guerra A."/>
            <person name="Reen F.J."/>
            <person name="Glockner F.O."/>
            <person name="Crowley S.P."/>
            <person name="O'Sullivan O."/>
            <person name="Cotter P.D."/>
            <person name="Adams C."/>
            <person name="Dobson A.D."/>
            <person name="O'Gara F."/>
        </authorList>
    </citation>
    <scope>NUCLEOTIDE SEQUENCE [LARGE SCALE GENOMIC DNA]</scope>
    <source>
        <strain evidence="6 7">Ad2</strain>
    </source>
</reference>
<feature type="domain" description="Response regulatory" evidence="5">
    <location>
        <begin position="12"/>
        <end position="131"/>
    </location>
</feature>
<dbReference type="Pfam" id="PF00072">
    <property type="entry name" value="Response_reg"/>
    <property type="match status" value="1"/>
</dbReference>
<dbReference type="Proteomes" id="UP000076577">
    <property type="component" value="Unassembled WGS sequence"/>
</dbReference>
<evidence type="ECO:0000256" key="3">
    <source>
        <dbReference type="ARBA" id="ARBA00023163"/>
    </source>
</evidence>
<dbReference type="InterPro" id="IPR050595">
    <property type="entry name" value="Bact_response_regulator"/>
</dbReference>
<name>A0A165XKD8_9HYPH</name>
<keyword evidence="2" id="KW-0805">Transcription regulation</keyword>
<accession>A0A165XKD8</accession>
<dbReference type="SUPFAM" id="SSF52172">
    <property type="entry name" value="CheY-like"/>
    <property type="match status" value="1"/>
</dbReference>
<proteinExistence type="predicted"/>